<keyword evidence="2" id="KW-1185">Reference proteome</keyword>
<evidence type="ECO:0008006" key="3">
    <source>
        <dbReference type="Google" id="ProtNLM"/>
    </source>
</evidence>
<evidence type="ECO:0000313" key="2">
    <source>
        <dbReference type="Proteomes" id="UP000027153"/>
    </source>
</evidence>
<comment type="caution">
    <text evidence="1">The sequence shown here is derived from an EMBL/GenBank/DDBJ whole genome shotgun (WGS) entry which is preliminary data.</text>
</comment>
<name>A0A062V1U8_9EURY</name>
<dbReference type="InterPro" id="IPR029060">
    <property type="entry name" value="PIN-like_dom_sf"/>
</dbReference>
<sequence>MKLRWVIDASILGNVCKKNNNDITREFLDQVKKNHYVVVNLDVINEYKPMPGRKNLMCEQKDKEFLQQWIIELRRKFGVSSKNLPDLPLCIIRQLDNKFKNEDCIYVRLALSNNDKLLVAEETHFQNVRNCLEKNNIRMFNEIEALEYIDH</sequence>
<accession>A0A062V1U8</accession>
<gene>
    <name evidence="1" type="ORF">ANME2D_02064</name>
</gene>
<dbReference type="SUPFAM" id="SSF88723">
    <property type="entry name" value="PIN domain-like"/>
    <property type="match status" value="1"/>
</dbReference>
<dbReference type="RefSeq" id="WP_048091223.1">
    <property type="nucleotide sequence ID" value="NZ_JMIY01000005.1"/>
</dbReference>
<organism evidence="1 2">
    <name type="scientific">Candidatus Methanoperedens nitratireducens</name>
    <dbReference type="NCBI Taxonomy" id="1392998"/>
    <lineage>
        <taxon>Archaea</taxon>
        <taxon>Methanobacteriati</taxon>
        <taxon>Methanobacteriota</taxon>
        <taxon>Stenosarchaea group</taxon>
        <taxon>Methanomicrobia</taxon>
        <taxon>Methanosarcinales</taxon>
        <taxon>ANME-2 cluster</taxon>
        <taxon>Candidatus Methanoperedentaceae</taxon>
        <taxon>Candidatus Methanoperedens</taxon>
    </lineage>
</organism>
<proteinExistence type="predicted"/>
<dbReference type="EMBL" id="JMIY01000005">
    <property type="protein sequence ID" value="KCZ71337.1"/>
    <property type="molecule type" value="Genomic_DNA"/>
</dbReference>
<dbReference type="Proteomes" id="UP000027153">
    <property type="component" value="Unassembled WGS sequence"/>
</dbReference>
<reference evidence="1 2" key="1">
    <citation type="journal article" date="2013" name="Nature">
        <title>Anaerobic oxidation of methane coupled to nitrate reduction in a novel archaeal lineage.</title>
        <authorList>
            <person name="Haroon M.F."/>
            <person name="Hu S."/>
            <person name="Shi Y."/>
            <person name="Imelfort M."/>
            <person name="Keller J."/>
            <person name="Hugenholtz P."/>
            <person name="Yuan Z."/>
            <person name="Tyson G.W."/>
        </authorList>
    </citation>
    <scope>NUCLEOTIDE SEQUENCE [LARGE SCALE GENOMIC DNA]</scope>
    <source>
        <strain evidence="1 2">ANME-2d</strain>
    </source>
</reference>
<dbReference type="AlphaFoldDB" id="A0A062V1U8"/>
<evidence type="ECO:0000313" key="1">
    <source>
        <dbReference type="EMBL" id="KCZ71337.1"/>
    </source>
</evidence>
<protein>
    <recommendedName>
        <fullName evidence="3">PIN domain-containing protein</fullName>
    </recommendedName>
</protein>